<evidence type="ECO:0000313" key="1">
    <source>
        <dbReference type="EMBL" id="MED6292599.1"/>
    </source>
</evidence>
<sequence length="83" mass="9615">METCNQRISNHYKRQVAVIPSQAEENFAGQREKYRLHRERFCVLLWDPTWINRIGGVGAYEHAVLKCLVGREEGGVNDENGNR</sequence>
<dbReference type="EMBL" id="JAHUTJ010073854">
    <property type="protein sequence ID" value="MED6292599.1"/>
    <property type="molecule type" value="Genomic_DNA"/>
</dbReference>
<protein>
    <submittedName>
        <fullName evidence="1">Uncharacterized protein</fullName>
    </submittedName>
</protein>
<name>A0ABU7F240_9TELE</name>
<proteinExistence type="predicted"/>
<reference evidence="1 2" key="1">
    <citation type="submission" date="2021-06" db="EMBL/GenBank/DDBJ databases">
        <authorList>
            <person name="Palmer J.M."/>
        </authorList>
    </citation>
    <scope>NUCLEOTIDE SEQUENCE [LARGE SCALE GENOMIC DNA]</scope>
    <source>
        <strain evidence="1 2">CL_MEX2019</strain>
        <tissue evidence="1">Muscle</tissue>
    </source>
</reference>
<accession>A0ABU7F240</accession>
<gene>
    <name evidence="1" type="ORF">CHARACLAT_002042</name>
</gene>
<keyword evidence="2" id="KW-1185">Reference proteome</keyword>
<dbReference type="Proteomes" id="UP001352852">
    <property type="component" value="Unassembled WGS sequence"/>
</dbReference>
<comment type="caution">
    <text evidence="1">The sequence shown here is derived from an EMBL/GenBank/DDBJ whole genome shotgun (WGS) entry which is preliminary data.</text>
</comment>
<evidence type="ECO:0000313" key="2">
    <source>
        <dbReference type="Proteomes" id="UP001352852"/>
    </source>
</evidence>
<organism evidence="1 2">
    <name type="scientific">Characodon lateralis</name>
    <dbReference type="NCBI Taxonomy" id="208331"/>
    <lineage>
        <taxon>Eukaryota</taxon>
        <taxon>Metazoa</taxon>
        <taxon>Chordata</taxon>
        <taxon>Craniata</taxon>
        <taxon>Vertebrata</taxon>
        <taxon>Euteleostomi</taxon>
        <taxon>Actinopterygii</taxon>
        <taxon>Neopterygii</taxon>
        <taxon>Teleostei</taxon>
        <taxon>Neoteleostei</taxon>
        <taxon>Acanthomorphata</taxon>
        <taxon>Ovalentaria</taxon>
        <taxon>Atherinomorphae</taxon>
        <taxon>Cyprinodontiformes</taxon>
        <taxon>Goodeidae</taxon>
        <taxon>Characodon</taxon>
    </lineage>
</organism>